<dbReference type="Proteomes" id="UP000737171">
    <property type="component" value="Unassembled WGS sequence"/>
</dbReference>
<gene>
    <name evidence="2" type="ORF">HLB44_32605</name>
</gene>
<evidence type="ECO:0000313" key="3">
    <source>
        <dbReference type="Proteomes" id="UP000737171"/>
    </source>
</evidence>
<keyword evidence="3" id="KW-1185">Reference proteome</keyword>
<organism evidence="2 3">
    <name type="scientific">Pseudaquabacterium terrae</name>
    <dbReference type="NCBI Taxonomy" id="2732868"/>
    <lineage>
        <taxon>Bacteria</taxon>
        <taxon>Pseudomonadati</taxon>
        <taxon>Pseudomonadota</taxon>
        <taxon>Betaproteobacteria</taxon>
        <taxon>Burkholderiales</taxon>
        <taxon>Sphaerotilaceae</taxon>
        <taxon>Pseudaquabacterium</taxon>
    </lineage>
</organism>
<name>A0ABX2ET06_9BURK</name>
<keyword evidence="1" id="KW-0812">Transmembrane</keyword>
<sequence length="142" mass="15257">MSNPINPAAEALSAFFVGLLYFLAQWMWQMANAKSGAALPVAYVLFIGTAVSGAGSFHALLMYGEWPPGRMRVVNALLFSPFLVVGLASYERARIALSPSASAWYEHWAFVIAVGVVIGFVPLAASYAIARSRTSKSIDTSH</sequence>
<feature type="transmembrane region" description="Helical" evidence="1">
    <location>
        <begin position="110"/>
        <end position="130"/>
    </location>
</feature>
<feature type="transmembrane region" description="Helical" evidence="1">
    <location>
        <begin position="73"/>
        <end position="90"/>
    </location>
</feature>
<accession>A0ABX2ET06</accession>
<reference evidence="2 3" key="1">
    <citation type="submission" date="2020-05" db="EMBL/GenBank/DDBJ databases">
        <title>Aquincola sp. isolate from soil.</title>
        <authorList>
            <person name="Han J."/>
            <person name="Kim D.-U."/>
        </authorList>
    </citation>
    <scope>NUCLEOTIDE SEQUENCE [LARGE SCALE GENOMIC DNA]</scope>
    <source>
        <strain evidence="2 3">S2</strain>
    </source>
</reference>
<comment type="caution">
    <text evidence="2">The sequence shown here is derived from an EMBL/GenBank/DDBJ whole genome shotgun (WGS) entry which is preliminary data.</text>
</comment>
<keyword evidence="1" id="KW-0472">Membrane</keyword>
<feature type="transmembrane region" description="Helical" evidence="1">
    <location>
        <begin position="12"/>
        <end position="28"/>
    </location>
</feature>
<proteinExistence type="predicted"/>
<feature type="transmembrane region" description="Helical" evidence="1">
    <location>
        <begin position="40"/>
        <end position="61"/>
    </location>
</feature>
<dbReference type="RefSeq" id="WP_173133521.1">
    <property type="nucleotide sequence ID" value="NZ_JABRWJ010000013.1"/>
</dbReference>
<keyword evidence="1" id="KW-1133">Transmembrane helix</keyword>
<evidence type="ECO:0000313" key="2">
    <source>
        <dbReference type="EMBL" id="NRF71738.1"/>
    </source>
</evidence>
<evidence type="ECO:0008006" key="4">
    <source>
        <dbReference type="Google" id="ProtNLM"/>
    </source>
</evidence>
<evidence type="ECO:0000256" key="1">
    <source>
        <dbReference type="SAM" id="Phobius"/>
    </source>
</evidence>
<dbReference type="EMBL" id="JABRWJ010000013">
    <property type="protein sequence ID" value="NRF71738.1"/>
    <property type="molecule type" value="Genomic_DNA"/>
</dbReference>
<protein>
    <recommendedName>
        <fullName evidence="4">Integral membrane protein</fullName>
    </recommendedName>
</protein>